<dbReference type="CDD" id="cd08977">
    <property type="entry name" value="SusD"/>
    <property type="match status" value="1"/>
</dbReference>
<keyword evidence="4" id="KW-0472">Membrane</keyword>
<evidence type="ECO:0008006" key="11">
    <source>
        <dbReference type="Google" id="ProtNLM"/>
    </source>
</evidence>
<dbReference type="InterPro" id="IPR033985">
    <property type="entry name" value="SusD-like_N"/>
</dbReference>
<evidence type="ECO:0000313" key="10">
    <source>
        <dbReference type="Proteomes" id="UP000283433"/>
    </source>
</evidence>
<evidence type="ECO:0000259" key="7">
    <source>
        <dbReference type="Pfam" id="PF07980"/>
    </source>
</evidence>
<comment type="similarity">
    <text evidence="2">Belongs to the SusD family.</text>
</comment>
<dbReference type="PROSITE" id="PS51257">
    <property type="entry name" value="PROKAR_LIPOPROTEIN"/>
    <property type="match status" value="1"/>
</dbReference>
<feature type="domain" description="RagB/SusD" evidence="7">
    <location>
        <begin position="358"/>
        <end position="520"/>
    </location>
</feature>
<evidence type="ECO:0000256" key="2">
    <source>
        <dbReference type="ARBA" id="ARBA00006275"/>
    </source>
</evidence>
<accession>A0A419S269</accession>
<dbReference type="GO" id="GO:0009279">
    <property type="term" value="C:cell outer membrane"/>
    <property type="evidence" value="ECO:0007669"/>
    <property type="project" value="UniProtKB-SubCell"/>
</dbReference>
<evidence type="ECO:0000256" key="3">
    <source>
        <dbReference type="ARBA" id="ARBA00022729"/>
    </source>
</evidence>
<keyword evidence="3 6" id="KW-0732">Signal</keyword>
<dbReference type="Pfam" id="PF07980">
    <property type="entry name" value="SusD_RagB"/>
    <property type="match status" value="1"/>
</dbReference>
<gene>
    <name evidence="9" type="ORF">BCY91_11325</name>
</gene>
<dbReference type="Proteomes" id="UP000283433">
    <property type="component" value="Unassembled WGS sequence"/>
</dbReference>
<organism evidence="9 10">
    <name type="scientific">Pelobium manganitolerans</name>
    <dbReference type="NCBI Taxonomy" id="1842495"/>
    <lineage>
        <taxon>Bacteria</taxon>
        <taxon>Pseudomonadati</taxon>
        <taxon>Bacteroidota</taxon>
        <taxon>Sphingobacteriia</taxon>
        <taxon>Sphingobacteriales</taxon>
        <taxon>Sphingobacteriaceae</taxon>
        <taxon>Pelobium</taxon>
    </lineage>
</organism>
<dbReference type="RefSeq" id="WP_120183057.1">
    <property type="nucleotide sequence ID" value="NZ_MBTA01000029.1"/>
</dbReference>
<comment type="subcellular location">
    <subcellularLocation>
        <location evidence="1">Cell outer membrane</location>
    </subcellularLocation>
</comment>
<comment type="caution">
    <text evidence="9">The sequence shown here is derived from an EMBL/GenBank/DDBJ whole genome shotgun (WGS) entry which is preliminary data.</text>
</comment>
<feature type="domain" description="SusD-like N-terminal" evidence="8">
    <location>
        <begin position="96"/>
        <end position="247"/>
    </location>
</feature>
<proteinExistence type="inferred from homology"/>
<protein>
    <recommendedName>
        <fullName evidence="11">Carbohydrate-binding protein SusD</fullName>
    </recommendedName>
</protein>
<evidence type="ECO:0000256" key="4">
    <source>
        <dbReference type="ARBA" id="ARBA00023136"/>
    </source>
</evidence>
<dbReference type="EMBL" id="MBTA01000029">
    <property type="protein sequence ID" value="RKD12829.1"/>
    <property type="molecule type" value="Genomic_DNA"/>
</dbReference>
<evidence type="ECO:0000256" key="5">
    <source>
        <dbReference type="ARBA" id="ARBA00023237"/>
    </source>
</evidence>
<evidence type="ECO:0000259" key="8">
    <source>
        <dbReference type="Pfam" id="PF14322"/>
    </source>
</evidence>
<dbReference type="SUPFAM" id="SSF48452">
    <property type="entry name" value="TPR-like"/>
    <property type="match status" value="1"/>
</dbReference>
<evidence type="ECO:0000256" key="6">
    <source>
        <dbReference type="SAM" id="SignalP"/>
    </source>
</evidence>
<dbReference type="InterPro" id="IPR012944">
    <property type="entry name" value="SusD_RagB_dom"/>
</dbReference>
<evidence type="ECO:0000256" key="1">
    <source>
        <dbReference type="ARBA" id="ARBA00004442"/>
    </source>
</evidence>
<keyword evidence="5" id="KW-0998">Cell outer membrane</keyword>
<keyword evidence="10" id="KW-1185">Reference proteome</keyword>
<sequence length="521" mass="59660">MKKIYLLNTKILLLCLVLLCTTASSCKKWLELKPEDGLIDQEYWQTKEQLKAAVMGCYASLLKGSSMPLAKYLFIWGELRGDQVTTGSDTGGDEDISSLNNLKRDELYMLRTELSSTNQLVNWEAVYKTINYCNDVIQNGPKVLESDKTLTETQFKAYLSEAYALRGLMYFYLLRNFKEVPLKLNVTESDTDIEQLPKSKEEDIYKQIIADVKYAADNALETYGTMASDRGRITKYTAYTILADAYLWMEDYQNCIDACDKVIASKRYQLFPIGTQQEDWYNSVFYNGNSVEGIFEFQFDKQVSNPFWDMFGSASKEFKAVDAIAEGDLFGVDVLDPNNRDIRGNNTSMSEATSAIVKYTGDRTSSTSFSHWFVYRYSDVLLMKAEALVWLNPGDETNNATAIDIVNNLRMVRNALPALNSGTVEIPLPTASTSEISRFVFNERAREFAFEGKRWYDILRNAKRNNYENEQLLLNIVAAKAIPSKQQTVINKYKDHRSHYLPIYFNELQTNKALVQNPFYQ</sequence>
<feature type="chain" id="PRO_5019430087" description="Carbohydrate-binding protein SusD" evidence="6">
    <location>
        <begin position="26"/>
        <end position="521"/>
    </location>
</feature>
<dbReference type="Pfam" id="PF14322">
    <property type="entry name" value="SusD-like_3"/>
    <property type="match status" value="1"/>
</dbReference>
<name>A0A419S269_9SPHI</name>
<evidence type="ECO:0000313" key="9">
    <source>
        <dbReference type="EMBL" id="RKD12829.1"/>
    </source>
</evidence>
<feature type="signal peptide" evidence="6">
    <location>
        <begin position="1"/>
        <end position="25"/>
    </location>
</feature>
<dbReference type="InterPro" id="IPR011990">
    <property type="entry name" value="TPR-like_helical_dom_sf"/>
</dbReference>
<reference evidence="9 10" key="1">
    <citation type="submission" date="2016-07" db="EMBL/GenBank/DDBJ databases">
        <title>Genome of Pelobium manganitolerans.</title>
        <authorList>
            <person name="Wu S."/>
            <person name="Wang G."/>
        </authorList>
    </citation>
    <scope>NUCLEOTIDE SEQUENCE [LARGE SCALE GENOMIC DNA]</scope>
    <source>
        <strain evidence="9 10">YS-25</strain>
    </source>
</reference>
<dbReference type="Gene3D" id="1.25.40.390">
    <property type="match status" value="1"/>
</dbReference>
<dbReference type="AlphaFoldDB" id="A0A419S269"/>
<dbReference type="OrthoDB" id="1035036at2"/>